<evidence type="ECO:0000256" key="2">
    <source>
        <dbReference type="ARBA" id="ARBA00022803"/>
    </source>
</evidence>
<dbReference type="PANTHER" id="PTHR45641">
    <property type="entry name" value="TETRATRICOPEPTIDE REPEAT PROTEIN (AFU_ORTHOLOGUE AFUA_6G03870)"/>
    <property type="match status" value="1"/>
</dbReference>
<dbReference type="InterPro" id="IPR011990">
    <property type="entry name" value="TPR-like_helical_dom_sf"/>
</dbReference>
<feature type="compositionally biased region" description="Low complexity" evidence="3">
    <location>
        <begin position="330"/>
        <end position="342"/>
    </location>
</feature>
<dbReference type="EMBL" id="BEGY01000024">
    <property type="protein sequence ID" value="GAX77387.1"/>
    <property type="molecule type" value="Genomic_DNA"/>
</dbReference>
<evidence type="ECO:0000256" key="3">
    <source>
        <dbReference type="SAM" id="MobiDB-lite"/>
    </source>
</evidence>
<feature type="region of interest" description="Disordered" evidence="3">
    <location>
        <begin position="203"/>
        <end position="357"/>
    </location>
</feature>
<proteinExistence type="predicted"/>
<evidence type="ECO:0000256" key="1">
    <source>
        <dbReference type="ARBA" id="ARBA00022737"/>
    </source>
</evidence>
<feature type="compositionally biased region" description="Polar residues" evidence="3">
    <location>
        <begin position="43"/>
        <end position="56"/>
    </location>
</feature>
<feature type="region of interest" description="Disordered" evidence="3">
    <location>
        <begin position="375"/>
        <end position="399"/>
    </location>
</feature>
<feature type="compositionally biased region" description="Polar residues" evidence="3">
    <location>
        <begin position="64"/>
        <end position="76"/>
    </location>
</feature>
<evidence type="ECO:0008006" key="6">
    <source>
        <dbReference type="Google" id="ProtNLM"/>
    </source>
</evidence>
<dbReference type="Proteomes" id="UP000232323">
    <property type="component" value="Unassembled WGS sequence"/>
</dbReference>
<dbReference type="STRING" id="1157962.A0A250X2U1"/>
<keyword evidence="5" id="KW-1185">Reference proteome</keyword>
<sequence>MIENDIKPYPEHISNIEDTRPGVPKAMTNEHKATAMEMAEMQGDSTLTDGQDSQPLTADDSAMANDQQNSEQQMQKDTAEGDELGQSELSEPNDNDMSDLVSMVLNGRRSRDQTGPITTIPVEGTDVHAPIEKEAENACNIGPPSTDEDHLQQKDAAAPAAAAADADAASAAALAPFAGIDDEAEETDDTSYLMSDLVASILPTNGDHDAANDDQHAEEQAASIKEHADDPLLNSSEVVAEPTKVPSDAPAGKEAAEEEEESSVEDIGVMSDLVASVLKSKEETGEPEDVVKIDESKEQDPASANNAGAHQEEQKVAEDLMPEATTELQAENVEAAATGAAAVEEEEEEEEEQEAQMSDLVKSVLLPQPVVNMESDLPQGEEESPALVEDEPAPEVQEEKEEALQAEDAPLEVEPHAHAAVHMARELYAANTVPLLVRREVPTSVTETRLLPGVSLAVLEALLDQVKAAGYKVDSMTSREVFKEVILPITQDGRIAYVECLPDDGHQGPHHYFVSHAWGMPFASMVESVSDAVAYLHPYKHAGETYIWVDLLCRRSIGEDGLPFEAAQPLRDAKAAATASTSGTLLCMDISGKVFQLSRILYEAWCSFYYCGGGSRLRVLSTEIITPGHVIEALEKVQLGKSKCISKEELIATVADVRKEGGLTDFRAHLCLALLEATNAEVQDLSQHKEFRLEHLASALHKCGVFAQACGLLEQSELLHAKSAQKMAEQRGSEDGLSAACCLGLAETLMDERKWAEAEVKLKEGRAALKKELGSAGALRATRQLAKVLKKQGKLDEAEPLYRESLKASEAVYGADSANTAAASLQLAVLLQKKKLYQESAELAVRALRINDMELGPVHPTTVQNLTFLRDLSKQARDREAWEQYYKALKERRAQQQSDSTAA</sequence>
<feature type="region of interest" description="Disordered" evidence="3">
    <location>
        <begin position="1"/>
        <end position="167"/>
    </location>
</feature>
<dbReference type="Pfam" id="PF13424">
    <property type="entry name" value="TPR_12"/>
    <property type="match status" value="1"/>
</dbReference>
<dbReference type="SMART" id="SM00028">
    <property type="entry name" value="TPR"/>
    <property type="match status" value="3"/>
</dbReference>
<evidence type="ECO:0000313" key="5">
    <source>
        <dbReference type="Proteomes" id="UP000232323"/>
    </source>
</evidence>
<keyword evidence="2" id="KW-0802">TPR repeat</keyword>
<dbReference type="InterPro" id="IPR019734">
    <property type="entry name" value="TPR_rpt"/>
</dbReference>
<comment type="caution">
    <text evidence="4">The sequence shown here is derived from an EMBL/GenBank/DDBJ whole genome shotgun (WGS) entry which is preliminary data.</text>
</comment>
<dbReference type="PANTHER" id="PTHR45641:SF19">
    <property type="entry name" value="NEPHROCYSTIN-3"/>
    <property type="match status" value="1"/>
</dbReference>
<gene>
    <name evidence="4" type="ORF">CEUSTIGMA_g4833.t1</name>
</gene>
<dbReference type="Gene3D" id="1.25.40.10">
    <property type="entry name" value="Tetratricopeptide repeat domain"/>
    <property type="match status" value="1"/>
</dbReference>
<feature type="compositionally biased region" description="Acidic residues" evidence="3">
    <location>
        <begin position="343"/>
        <end position="354"/>
    </location>
</feature>
<feature type="compositionally biased region" description="Basic and acidic residues" evidence="3">
    <location>
        <begin position="279"/>
        <end position="300"/>
    </location>
</feature>
<feature type="compositionally biased region" description="Low complexity" evidence="3">
    <location>
        <begin position="155"/>
        <end position="167"/>
    </location>
</feature>
<dbReference type="OrthoDB" id="626167at2759"/>
<dbReference type="SUPFAM" id="SSF48452">
    <property type="entry name" value="TPR-like"/>
    <property type="match status" value="1"/>
</dbReference>
<feature type="compositionally biased region" description="Basic and acidic residues" evidence="3">
    <location>
        <begin position="125"/>
        <end position="136"/>
    </location>
</feature>
<feature type="compositionally biased region" description="Acidic residues" evidence="3">
    <location>
        <begin position="379"/>
        <end position="399"/>
    </location>
</feature>
<feature type="compositionally biased region" description="Basic and acidic residues" evidence="3">
    <location>
        <begin position="1"/>
        <end position="20"/>
    </location>
</feature>
<feature type="compositionally biased region" description="Basic and acidic residues" evidence="3">
    <location>
        <begin position="206"/>
        <end position="230"/>
    </location>
</feature>
<protein>
    <recommendedName>
        <fullName evidence="6">Clu domain-containing protein</fullName>
    </recommendedName>
</protein>
<name>A0A250X2U1_9CHLO</name>
<feature type="compositionally biased region" description="Acidic residues" evidence="3">
    <location>
        <begin position="80"/>
        <end position="97"/>
    </location>
</feature>
<accession>A0A250X2U1</accession>
<reference evidence="4 5" key="1">
    <citation type="submission" date="2017-08" db="EMBL/GenBank/DDBJ databases">
        <title>Acidophilic green algal genome provides insights into adaptation to an acidic environment.</title>
        <authorList>
            <person name="Hirooka S."/>
            <person name="Hirose Y."/>
            <person name="Kanesaki Y."/>
            <person name="Higuchi S."/>
            <person name="Fujiwara T."/>
            <person name="Onuma R."/>
            <person name="Era A."/>
            <person name="Ohbayashi R."/>
            <person name="Uzuka A."/>
            <person name="Nozaki H."/>
            <person name="Yoshikawa H."/>
            <person name="Miyagishima S.Y."/>
        </authorList>
    </citation>
    <scope>NUCLEOTIDE SEQUENCE [LARGE SCALE GENOMIC DNA]</scope>
    <source>
        <strain evidence="4 5">NIES-2499</strain>
    </source>
</reference>
<dbReference type="AlphaFoldDB" id="A0A250X2U1"/>
<organism evidence="4 5">
    <name type="scientific">Chlamydomonas eustigma</name>
    <dbReference type="NCBI Taxonomy" id="1157962"/>
    <lineage>
        <taxon>Eukaryota</taxon>
        <taxon>Viridiplantae</taxon>
        <taxon>Chlorophyta</taxon>
        <taxon>core chlorophytes</taxon>
        <taxon>Chlorophyceae</taxon>
        <taxon>CS clade</taxon>
        <taxon>Chlamydomonadales</taxon>
        <taxon>Chlamydomonadaceae</taxon>
        <taxon>Chlamydomonas</taxon>
    </lineage>
</organism>
<evidence type="ECO:0000313" key="4">
    <source>
        <dbReference type="EMBL" id="GAX77387.1"/>
    </source>
</evidence>
<keyword evidence="1" id="KW-0677">Repeat</keyword>